<dbReference type="HOGENOM" id="CLU_2863235_0_0_6"/>
<organism evidence="1 2">
    <name type="scientific">Nitrococcus mobilis Nb-231</name>
    <dbReference type="NCBI Taxonomy" id="314278"/>
    <lineage>
        <taxon>Bacteria</taxon>
        <taxon>Pseudomonadati</taxon>
        <taxon>Pseudomonadota</taxon>
        <taxon>Gammaproteobacteria</taxon>
        <taxon>Chromatiales</taxon>
        <taxon>Ectothiorhodospiraceae</taxon>
        <taxon>Nitrococcus</taxon>
    </lineage>
</organism>
<evidence type="ECO:0000313" key="1">
    <source>
        <dbReference type="EMBL" id="EAR20331.1"/>
    </source>
</evidence>
<reference evidence="1 2" key="1">
    <citation type="submission" date="2006-02" db="EMBL/GenBank/DDBJ databases">
        <authorList>
            <person name="Waterbury J."/>
            <person name="Ferriera S."/>
            <person name="Johnson J."/>
            <person name="Kravitz S."/>
            <person name="Halpern A."/>
            <person name="Remington K."/>
            <person name="Beeson K."/>
            <person name="Tran B."/>
            <person name="Rogers Y.-H."/>
            <person name="Friedman R."/>
            <person name="Venter J.C."/>
        </authorList>
    </citation>
    <scope>NUCLEOTIDE SEQUENCE [LARGE SCALE GENOMIC DNA]</scope>
    <source>
        <strain evidence="1 2">Nb-231</strain>
    </source>
</reference>
<sequence length="64" mass="6727">MSVIADRVLPLVNTRNTAPPTMTITITAKSSVFIFSIPNGVAISGPLGAEFDDAARPTAIERRG</sequence>
<evidence type="ECO:0000313" key="2">
    <source>
        <dbReference type="Proteomes" id="UP000003374"/>
    </source>
</evidence>
<dbReference type="Proteomes" id="UP000003374">
    <property type="component" value="Unassembled WGS sequence"/>
</dbReference>
<keyword evidence="2" id="KW-1185">Reference proteome</keyword>
<comment type="caution">
    <text evidence="1">The sequence shown here is derived from an EMBL/GenBank/DDBJ whole genome shotgun (WGS) entry which is preliminary data.</text>
</comment>
<accession>A4BVE6</accession>
<gene>
    <name evidence="1" type="ORF">NB231_03025</name>
</gene>
<dbReference type="EMBL" id="AAOF01000025">
    <property type="protein sequence ID" value="EAR20331.1"/>
    <property type="molecule type" value="Genomic_DNA"/>
</dbReference>
<dbReference type="AlphaFoldDB" id="A4BVE6"/>
<name>A4BVE6_9GAMM</name>
<proteinExistence type="predicted"/>
<protein>
    <submittedName>
        <fullName evidence="1">Uncharacterized protein</fullName>
    </submittedName>
</protein>